<dbReference type="EMBL" id="UFYH01000001">
    <property type="protein sequence ID" value="STD05407.1"/>
    <property type="molecule type" value="Genomic_DNA"/>
</dbReference>
<evidence type="ECO:0000313" key="5">
    <source>
        <dbReference type="Proteomes" id="UP000254849"/>
    </source>
</evidence>
<protein>
    <submittedName>
        <fullName evidence="2">Aminoglycoside phosphotransferase</fullName>
    </submittedName>
    <submittedName>
        <fullName evidence="3">Phosphotransferase enzyme family</fullName>
    </submittedName>
</protein>
<reference evidence="4" key="2">
    <citation type="submission" date="2015-09" db="EMBL/GenBank/DDBJ databases">
        <title>Cronobacter genome sequencing and assembly.</title>
        <authorList>
            <person name="Descombes P."/>
            <person name="Baert L."/>
            <person name="Ngom-Bru C."/>
            <person name="Barretto C."/>
        </authorList>
    </citation>
    <scope>NUCLEOTIDE SEQUENCE [LARGE SCALE GENOMIC DNA]</scope>
    <source>
        <strain evidence="4">NCTC 9529</strain>
    </source>
</reference>
<dbReference type="InterPro" id="IPR002575">
    <property type="entry name" value="Aminoglycoside_PTrfase"/>
</dbReference>
<dbReference type="Proteomes" id="UP000254849">
    <property type="component" value="Unassembled WGS sequence"/>
</dbReference>
<dbReference type="InterPro" id="IPR011009">
    <property type="entry name" value="Kinase-like_dom_sf"/>
</dbReference>
<reference evidence="4" key="1">
    <citation type="submission" date="2015-07" db="EMBL/GenBank/DDBJ databases">
        <authorList>
            <person name="Moine D."/>
            <person name="Kassam M."/>
        </authorList>
    </citation>
    <scope>NUCLEOTIDE SEQUENCE [LARGE SCALE GENOMIC DNA]</scope>
    <source>
        <strain evidence="4">NCTC 9529</strain>
    </source>
</reference>
<organism evidence="2 4">
    <name type="scientific">Cronobacter universalis NCTC 9529</name>
    <dbReference type="NCBI Taxonomy" id="1074000"/>
    <lineage>
        <taxon>Bacteria</taxon>
        <taxon>Pseudomonadati</taxon>
        <taxon>Pseudomonadota</taxon>
        <taxon>Gammaproteobacteria</taxon>
        <taxon>Enterobacterales</taxon>
        <taxon>Enterobacteriaceae</taxon>
        <taxon>Cronobacter</taxon>
    </lineage>
</organism>
<feature type="domain" description="Aminoglycoside phosphotransferase" evidence="1">
    <location>
        <begin position="11"/>
        <end position="205"/>
    </location>
</feature>
<dbReference type="AlphaFoldDB" id="A0AAC8ZR99"/>
<evidence type="ECO:0000313" key="2">
    <source>
        <dbReference type="EMBL" id="ALB54620.1"/>
    </source>
</evidence>
<dbReference type="Gene3D" id="3.90.1200.10">
    <property type="match status" value="1"/>
</dbReference>
<keyword evidence="5" id="KW-1185">Reference proteome</keyword>
<evidence type="ECO:0000313" key="3">
    <source>
        <dbReference type="EMBL" id="STD05407.1"/>
    </source>
</evidence>
<dbReference type="Proteomes" id="UP000061974">
    <property type="component" value="Chromosome"/>
</dbReference>
<dbReference type="RefSeq" id="WP_038857408.1">
    <property type="nucleotide sequence ID" value="NZ_AJKW01000009.1"/>
</dbReference>
<reference evidence="2 4" key="3">
    <citation type="journal article" date="2016" name="Genome Announc.">
        <title>Fully Closed Genome Sequences of Five Type Strains of the Genus Cronobacter and One Cronobacter sakazakii Strain.</title>
        <authorList>
            <person name="Moine D."/>
            <person name="Kassam M."/>
            <person name="Baert L."/>
            <person name="Tang Y."/>
            <person name="Barretto C."/>
            <person name="Ngom Bru C."/>
            <person name="Klijn A."/>
            <person name="Descombes P."/>
        </authorList>
    </citation>
    <scope>NUCLEOTIDE SEQUENCE [LARGE SCALE GENOMIC DNA]</scope>
    <source>
        <strain evidence="2 4">NCTC 9529</strain>
    </source>
</reference>
<evidence type="ECO:0000313" key="4">
    <source>
        <dbReference type="Proteomes" id="UP000061974"/>
    </source>
</evidence>
<dbReference type="SUPFAM" id="SSF56112">
    <property type="entry name" value="Protein kinase-like (PK-like)"/>
    <property type="match status" value="1"/>
</dbReference>
<dbReference type="Pfam" id="PF01636">
    <property type="entry name" value="APH"/>
    <property type="match status" value="1"/>
</dbReference>
<reference evidence="3 5" key="4">
    <citation type="submission" date="2018-06" db="EMBL/GenBank/DDBJ databases">
        <authorList>
            <consortium name="Pathogen Informatics"/>
            <person name="Doyle S."/>
        </authorList>
    </citation>
    <scope>NUCLEOTIDE SEQUENCE [LARGE SCALE GENOMIC DNA]</scope>
    <source>
        <strain evidence="5">NCTC 9529</strain>
        <strain evidence="3">NCTC9529</strain>
    </source>
</reference>
<gene>
    <name evidence="2" type="ORF">AFK65_08085</name>
    <name evidence="3" type="ORF">NCTC9529_01660</name>
</gene>
<evidence type="ECO:0000259" key="1">
    <source>
        <dbReference type="Pfam" id="PF01636"/>
    </source>
</evidence>
<dbReference type="EMBL" id="CP012257">
    <property type="protein sequence ID" value="ALB54620.1"/>
    <property type="molecule type" value="Genomic_DNA"/>
</dbReference>
<accession>A0AAC8ZR99</accession>
<name>A0AAC8ZR99_9ENTR</name>
<sequence length="261" mass="29320">MSDDLSRMGEARVVATLDETGRQVIEKCPVGDVEYHFYHHAARQLAGAGVETPALLAASPALRKLTLESIPYPVDQETAAADSALDMLSRLHCYPADPGWRYHEHGWSDAALETSLALLALPETAARQLRFFHRHSEGLFYQDCLISGDSNAGNWGKRENGDLVLFDWERFGRGSPAIDLAPLIKGMGTRRAFVELAERYNRFASRYNVNELARDIALAKAWIVTEVVILLHARQKAALPRYLNWYRENLPDWLTGTINMV</sequence>
<dbReference type="KEGG" id="cui:AFK65_08085"/>
<proteinExistence type="predicted"/>